<evidence type="ECO:0000256" key="1">
    <source>
        <dbReference type="ARBA" id="ARBA00022649"/>
    </source>
</evidence>
<dbReference type="Pfam" id="PF05016">
    <property type="entry name" value="ParE_toxin"/>
    <property type="match status" value="1"/>
</dbReference>
<dbReference type="EMBL" id="MHNZ01000012">
    <property type="protein sequence ID" value="OGZ56627.1"/>
    <property type="molecule type" value="Genomic_DNA"/>
</dbReference>
<keyword evidence="1" id="KW-1277">Toxin-antitoxin system</keyword>
<evidence type="ECO:0008006" key="4">
    <source>
        <dbReference type="Google" id="ProtNLM"/>
    </source>
</evidence>
<dbReference type="STRING" id="1802129.A3J04_01755"/>
<gene>
    <name evidence="2" type="ORF">A3J04_01755</name>
</gene>
<proteinExistence type="predicted"/>
<dbReference type="AlphaFoldDB" id="A0A1G2H2C6"/>
<evidence type="ECO:0000313" key="2">
    <source>
        <dbReference type="EMBL" id="OGZ56627.1"/>
    </source>
</evidence>
<dbReference type="Gene3D" id="3.30.2310.20">
    <property type="entry name" value="RelE-like"/>
    <property type="match status" value="1"/>
</dbReference>
<dbReference type="SUPFAM" id="SSF143011">
    <property type="entry name" value="RelE-like"/>
    <property type="match status" value="1"/>
</dbReference>
<name>A0A1G2H2C6_9BACT</name>
<organism evidence="2 3">
    <name type="scientific">Candidatus Ryanbacteria bacterium RIFCSPLOWO2_02_FULL_47_14</name>
    <dbReference type="NCBI Taxonomy" id="1802129"/>
    <lineage>
        <taxon>Bacteria</taxon>
        <taxon>Candidatus Ryaniibacteriota</taxon>
    </lineage>
</organism>
<protein>
    <recommendedName>
        <fullName evidence="4">Addiction module antitoxin RelB</fullName>
    </recommendedName>
</protein>
<dbReference type="InterPro" id="IPR007712">
    <property type="entry name" value="RelE/ParE_toxin"/>
</dbReference>
<sequence length="93" mass="10961">MGVNFVITYHERVVSDDIPLLNGAWRGKVKKAIESKLTHAPEIYGKPLRRSLSGYRKLRVGDWRVIFRIESRKVKILVIVHRSRVYERIYGRI</sequence>
<comment type="caution">
    <text evidence="2">The sequence shown here is derived from an EMBL/GenBank/DDBJ whole genome shotgun (WGS) entry which is preliminary data.</text>
</comment>
<dbReference type="InterPro" id="IPR035093">
    <property type="entry name" value="RelE/ParE_toxin_dom_sf"/>
</dbReference>
<evidence type="ECO:0000313" key="3">
    <source>
        <dbReference type="Proteomes" id="UP000177954"/>
    </source>
</evidence>
<reference evidence="2 3" key="1">
    <citation type="journal article" date="2016" name="Nat. Commun.">
        <title>Thousands of microbial genomes shed light on interconnected biogeochemical processes in an aquifer system.</title>
        <authorList>
            <person name="Anantharaman K."/>
            <person name="Brown C.T."/>
            <person name="Hug L.A."/>
            <person name="Sharon I."/>
            <person name="Castelle C.J."/>
            <person name="Probst A.J."/>
            <person name="Thomas B.C."/>
            <person name="Singh A."/>
            <person name="Wilkins M.J."/>
            <person name="Karaoz U."/>
            <person name="Brodie E.L."/>
            <person name="Williams K.H."/>
            <person name="Hubbard S.S."/>
            <person name="Banfield J.F."/>
        </authorList>
    </citation>
    <scope>NUCLEOTIDE SEQUENCE [LARGE SCALE GENOMIC DNA]</scope>
</reference>
<dbReference type="Proteomes" id="UP000177954">
    <property type="component" value="Unassembled WGS sequence"/>
</dbReference>
<accession>A0A1G2H2C6</accession>